<keyword evidence="3" id="KW-1185">Reference proteome</keyword>
<comment type="caution">
    <text evidence="2">The sequence shown here is derived from an EMBL/GenBank/DDBJ whole genome shotgun (WGS) entry which is preliminary data.</text>
</comment>
<gene>
    <name evidence="2" type="ORF">CYMTET_48039</name>
</gene>
<evidence type="ECO:0000313" key="3">
    <source>
        <dbReference type="Proteomes" id="UP001190700"/>
    </source>
</evidence>
<dbReference type="AlphaFoldDB" id="A0AAE0EW11"/>
<proteinExistence type="predicted"/>
<feature type="compositionally biased region" description="Low complexity" evidence="1">
    <location>
        <begin position="129"/>
        <end position="144"/>
    </location>
</feature>
<feature type="compositionally biased region" description="Low complexity" evidence="1">
    <location>
        <begin position="63"/>
        <end position="78"/>
    </location>
</feature>
<dbReference type="Proteomes" id="UP001190700">
    <property type="component" value="Unassembled WGS sequence"/>
</dbReference>
<accession>A0AAE0EW11</accession>
<feature type="region of interest" description="Disordered" evidence="1">
    <location>
        <begin position="61"/>
        <end position="99"/>
    </location>
</feature>
<evidence type="ECO:0000313" key="2">
    <source>
        <dbReference type="EMBL" id="KAK3242259.1"/>
    </source>
</evidence>
<protein>
    <submittedName>
        <fullName evidence="2">Uncharacterized protein</fullName>
    </submittedName>
</protein>
<evidence type="ECO:0000256" key="1">
    <source>
        <dbReference type="SAM" id="MobiDB-lite"/>
    </source>
</evidence>
<reference evidence="2 3" key="1">
    <citation type="journal article" date="2015" name="Genome Biol. Evol.">
        <title>Comparative Genomics of a Bacterivorous Green Alga Reveals Evolutionary Causalities and Consequences of Phago-Mixotrophic Mode of Nutrition.</title>
        <authorList>
            <person name="Burns J.A."/>
            <person name="Paasch A."/>
            <person name="Narechania A."/>
            <person name="Kim E."/>
        </authorList>
    </citation>
    <scope>NUCLEOTIDE SEQUENCE [LARGE SCALE GENOMIC DNA]</scope>
    <source>
        <strain evidence="2 3">PLY_AMNH</strain>
    </source>
</reference>
<organism evidence="2 3">
    <name type="scientific">Cymbomonas tetramitiformis</name>
    <dbReference type="NCBI Taxonomy" id="36881"/>
    <lineage>
        <taxon>Eukaryota</taxon>
        <taxon>Viridiplantae</taxon>
        <taxon>Chlorophyta</taxon>
        <taxon>Pyramimonadophyceae</taxon>
        <taxon>Pyramimonadales</taxon>
        <taxon>Pyramimonadaceae</taxon>
        <taxon>Cymbomonas</taxon>
    </lineage>
</organism>
<dbReference type="EMBL" id="LGRX02033204">
    <property type="protein sequence ID" value="KAK3242259.1"/>
    <property type="molecule type" value="Genomic_DNA"/>
</dbReference>
<name>A0AAE0EW11_9CHLO</name>
<sequence length="180" mass="19057">MIEVIPFAQPVPSGSGPLATEFEDTCQVDHKMLTILYARQAAVRSKIAVFGLQYYCTSGGSVDSKTPTDSGTSTSSSEGETRMHSTDIAFKPASSGWGYSKEYAKGYDRIFGKKTRGARPQPEAVKQPLAADTSLSSTDAASASPAGNEGAPRSIRSSPDGTTWVVVVDNDGSLQVRKDL</sequence>
<feature type="region of interest" description="Disordered" evidence="1">
    <location>
        <begin position="114"/>
        <end position="163"/>
    </location>
</feature>